<dbReference type="Proteomes" id="UP000735302">
    <property type="component" value="Unassembled WGS sequence"/>
</dbReference>
<keyword evidence="3" id="KW-1185">Reference proteome</keyword>
<organism evidence="2 3">
    <name type="scientific">Plakobranchus ocellatus</name>
    <dbReference type="NCBI Taxonomy" id="259542"/>
    <lineage>
        <taxon>Eukaryota</taxon>
        <taxon>Metazoa</taxon>
        <taxon>Spiralia</taxon>
        <taxon>Lophotrochozoa</taxon>
        <taxon>Mollusca</taxon>
        <taxon>Gastropoda</taxon>
        <taxon>Heterobranchia</taxon>
        <taxon>Euthyneura</taxon>
        <taxon>Panpulmonata</taxon>
        <taxon>Sacoglossa</taxon>
        <taxon>Placobranchoidea</taxon>
        <taxon>Plakobranchidae</taxon>
        <taxon>Plakobranchus</taxon>
    </lineage>
</organism>
<protein>
    <submittedName>
        <fullName evidence="2">Uncharacterized protein</fullName>
    </submittedName>
</protein>
<sequence length="90" mass="9998">MLVAVFKLLRPKTTSTGRVTTPSVSGCSQSIQCHSQTLLKGERKPCHPKIRQLAMTHHYGDSDNDNVNANDDNDDDSNDYSTNNNFSNPF</sequence>
<dbReference type="AlphaFoldDB" id="A0AAV4DT96"/>
<evidence type="ECO:0000256" key="1">
    <source>
        <dbReference type="SAM" id="MobiDB-lite"/>
    </source>
</evidence>
<feature type="region of interest" description="Disordered" evidence="1">
    <location>
        <begin position="57"/>
        <end position="90"/>
    </location>
</feature>
<gene>
    <name evidence="2" type="ORF">PoB_007377000</name>
</gene>
<reference evidence="2 3" key="1">
    <citation type="journal article" date="2021" name="Elife">
        <title>Chloroplast acquisition without the gene transfer in kleptoplastic sea slugs, Plakobranchus ocellatus.</title>
        <authorList>
            <person name="Maeda T."/>
            <person name="Takahashi S."/>
            <person name="Yoshida T."/>
            <person name="Shimamura S."/>
            <person name="Takaki Y."/>
            <person name="Nagai Y."/>
            <person name="Toyoda A."/>
            <person name="Suzuki Y."/>
            <person name="Arimoto A."/>
            <person name="Ishii H."/>
            <person name="Satoh N."/>
            <person name="Nishiyama T."/>
            <person name="Hasebe M."/>
            <person name="Maruyama T."/>
            <person name="Minagawa J."/>
            <person name="Obokata J."/>
            <person name="Shigenobu S."/>
        </authorList>
    </citation>
    <scope>NUCLEOTIDE SEQUENCE [LARGE SCALE GENOMIC DNA]</scope>
</reference>
<name>A0AAV4DT96_9GAST</name>
<evidence type="ECO:0000313" key="2">
    <source>
        <dbReference type="EMBL" id="GFO47265.1"/>
    </source>
</evidence>
<dbReference type="EMBL" id="BLXT01008287">
    <property type="protein sequence ID" value="GFO47265.1"/>
    <property type="molecule type" value="Genomic_DNA"/>
</dbReference>
<accession>A0AAV4DT96</accession>
<feature type="compositionally biased region" description="Low complexity" evidence="1">
    <location>
        <begin position="79"/>
        <end position="90"/>
    </location>
</feature>
<evidence type="ECO:0000313" key="3">
    <source>
        <dbReference type="Proteomes" id="UP000735302"/>
    </source>
</evidence>
<comment type="caution">
    <text evidence="2">The sequence shown here is derived from an EMBL/GenBank/DDBJ whole genome shotgun (WGS) entry which is preliminary data.</text>
</comment>
<proteinExistence type="predicted"/>